<dbReference type="Proteomes" id="UP001519460">
    <property type="component" value="Unassembled WGS sequence"/>
</dbReference>
<evidence type="ECO:0000313" key="3">
    <source>
        <dbReference type="Proteomes" id="UP001519460"/>
    </source>
</evidence>
<evidence type="ECO:0000256" key="1">
    <source>
        <dbReference type="SAM" id="MobiDB-lite"/>
    </source>
</evidence>
<reference evidence="2 3" key="1">
    <citation type="journal article" date="2023" name="Sci. Data">
        <title>Genome assembly of the Korean intertidal mud-creeper Batillaria attramentaria.</title>
        <authorList>
            <person name="Patra A.K."/>
            <person name="Ho P.T."/>
            <person name="Jun S."/>
            <person name="Lee S.J."/>
            <person name="Kim Y."/>
            <person name="Won Y.J."/>
        </authorList>
    </citation>
    <scope>NUCLEOTIDE SEQUENCE [LARGE SCALE GENOMIC DNA]</scope>
    <source>
        <strain evidence="2">Wonlab-2016</strain>
    </source>
</reference>
<feature type="compositionally biased region" description="Pro residues" evidence="1">
    <location>
        <begin position="73"/>
        <end position="82"/>
    </location>
</feature>
<dbReference type="EMBL" id="JACVVK020000088">
    <property type="protein sequence ID" value="KAK7493974.1"/>
    <property type="molecule type" value="Genomic_DNA"/>
</dbReference>
<comment type="caution">
    <text evidence="2">The sequence shown here is derived from an EMBL/GenBank/DDBJ whole genome shotgun (WGS) entry which is preliminary data.</text>
</comment>
<gene>
    <name evidence="2" type="ORF">BaRGS_00014856</name>
</gene>
<dbReference type="AlphaFoldDB" id="A0ABD0L4C7"/>
<proteinExistence type="predicted"/>
<feature type="region of interest" description="Disordered" evidence="1">
    <location>
        <begin position="69"/>
        <end position="96"/>
    </location>
</feature>
<feature type="region of interest" description="Disordered" evidence="1">
    <location>
        <begin position="1"/>
        <end position="32"/>
    </location>
</feature>
<protein>
    <submittedName>
        <fullName evidence="2">Uncharacterized protein</fullName>
    </submittedName>
</protein>
<keyword evidence="3" id="KW-1185">Reference proteome</keyword>
<feature type="compositionally biased region" description="Basic and acidic residues" evidence="1">
    <location>
        <begin position="12"/>
        <end position="21"/>
    </location>
</feature>
<name>A0ABD0L4C7_9CAEN</name>
<sequence length="116" mass="12478">MPTVETAAGARSDTDKKKSKEESDDSSLHSSGARNVRKLCLPSWNLHAMQVTRPVTPGTRFDHHYASQRPLLPAIPPPPPLYPNQQAKTCPPQPTSSCAGDACLQPGVLFMSPTCA</sequence>
<evidence type="ECO:0000313" key="2">
    <source>
        <dbReference type="EMBL" id="KAK7493974.1"/>
    </source>
</evidence>
<organism evidence="2 3">
    <name type="scientific">Batillaria attramentaria</name>
    <dbReference type="NCBI Taxonomy" id="370345"/>
    <lineage>
        <taxon>Eukaryota</taxon>
        <taxon>Metazoa</taxon>
        <taxon>Spiralia</taxon>
        <taxon>Lophotrochozoa</taxon>
        <taxon>Mollusca</taxon>
        <taxon>Gastropoda</taxon>
        <taxon>Caenogastropoda</taxon>
        <taxon>Sorbeoconcha</taxon>
        <taxon>Cerithioidea</taxon>
        <taxon>Batillariidae</taxon>
        <taxon>Batillaria</taxon>
    </lineage>
</organism>
<accession>A0ABD0L4C7</accession>